<evidence type="ECO:0000313" key="3">
    <source>
        <dbReference type="Proteomes" id="UP000476176"/>
    </source>
</evidence>
<dbReference type="Pfam" id="PF18199">
    <property type="entry name" value="Dynein_C"/>
    <property type="match status" value="1"/>
</dbReference>
<dbReference type="FunFam" id="3.10.490.20:FF:000009">
    <property type="entry name" value="Dynein heavy chain 4"/>
    <property type="match status" value="1"/>
</dbReference>
<dbReference type="EMBL" id="QXGC01000013">
    <property type="protein sequence ID" value="KAE9255314.1"/>
    <property type="molecule type" value="Genomic_DNA"/>
</dbReference>
<name>A0A6G0PUR3_9STRA</name>
<dbReference type="PANTHER" id="PTHR46961">
    <property type="entry name" value="DYNEIN HEAVY CHAIN 1, AXONEMAL-LIKE PROTEIN"/>
    <property type="match status" value="1"/>
</dbReference>
<dbReference type="InterPro" id="IPR043160">
    <property type="entry name" value="Dynein_C_barrel"/>
</dbReference>
<dbReference type="GO" id="GO:0030286">
    <property type="term" value="C:dynein complex"/>
    <property type="evidence" value="ECO:0007669"/>
    <property type="project" value="InterPro"/>
</dbReference>
<organism evidence="2 3">
    <name type="scientific">Phytophthora fragariae</name>
    <dbReference type="NCBI Taxonomy" id="53985"/>
    <lineage>
        <taxon>Eukaryota</taxon>
        <taxon>Sar</taxon>
        <taxon>Stramenopiles</taxon>
        <taxon>Oomycota</taxon>
        <taxon>Peronosporomycetes</taxon>
        <taxon>Peronosporales</taxon>
        <taxon>Peronosporaceae</taxon>
        <taxon>Phytophthora</taxon>
    </lineage>
</organism>
<gene>
    <name evidence="2" type="ORF">PF004_g632</name>
</gene>
<dbReference type="Gene3D" id="3.10.490.20">
    <property type="match status" value="1"/>
</dbReference>
<comment type="caution">
    <text evidence="2">The sequence shown here is derived from an EMBL/GenBank/DDBJ whole genome shotgun (WGS) entry which is preliminary data.</text>
</comment>
<dbReference type="GO" id="GO:0045505">
    <property type="term" value="F:dynein intermediate chain binding"/>
    <property type="evidence" value="ECO:0007669"/>
    <property type="project" value="InterPro"/>
</dbReference>
<dbReference type="GO" id="GO:0007018">
    <property type="term" value="P:microtubule-based movement"/>
    <property type="evidence" value="ECO:0007669"/>
    <property type="project" value="InterPro"/>
</dbReference>
<sequence>MPRNDYAQPPKDGVYVRGLFLEGAKWDKTTNELAESDPKVLFSLAPVLLFRPVKKIEMSQRSSYSCPVYKTSERRGTLSTTGHSTNFICFIRLPTSRLEAHWVARGVAMLSQLDD</sequence>
<evidence type="ECO:0000259" key="1">
    <source>
        <dbReference type="Pfam" id="PF18199"/>
    </source>
</evidence>
<accession>A0A6G0PUR3</accession>
<reference evidence="2 3" key="1">
    <citation type="submission" date="2018-09" db="EMBL/GenBank/DDBJ databases">
        <title>Genomic investigation of the strawberry pathogen Phytophthora fragariae indicates pathogenicity is determined by transcriptional variation in three key races.</title>
        <authorList>
            <person name="Adams T.M."/>
            <person name="Armitage A.D."/>
            <person name="Sobczyk M.K."/>
            <person name="Bates H.J."/>
            <person name="Dunwell J.M."/>
            <person name="Nellist C.F."/>
            <person name="Harrison R.J."/>
        </authorList>
    </citation>
    <scope>NUCLEOTIDE SEQUENCE [LARGE SCALE GENOMIC DNA]</scope>
    <source>
        <strain evidence="2 3">BC-23</strain>
    </source>
</reference>
<dbReference type="PANTHER" id="PTHR46961:SF4">
    <property type="entry name" value="DYNEIN HEAVY CHAIN LINKER DOMAIN-CONTAINING PROTEIN"/>
    <property type="match status" value="1"/>
</dbReference>
<feature type="domain" description="Dynein heavy chain C-terminal" evidence="1">
    <location>
        <begin position="4"/>
        <end position="110"/>
    </location>
</feature>
<proteinExistence type="predicted"/>
<protein>
    <recommendedName>
        <fullName evidence="1">Dynein heavy chain C-terminal domain-containing protein</fullName>
    </recommendedName>
</protein>
<dbReference type="Proteomes" id="UP000476176">
    <property type="component" value="Unassembled WGS sequence"/>
</dbReference>
<dbReference type="InterPro" id="IPR026983">
    <property type="entry name" value="DHC"/>
</dbReference>
<evidence type="ECO:0000313" key="2">
    <source>
        <dbReference type="EMBL" id="KAE9255314.1"/>
    </source>
</evidence>
<dbReference type="AlphaFoldDB" id="A0A6G0PUR3"/>
<dbReference type="GO" id="GO:0051959">
    <property type="term" value="F:dynein light intermediate chain binding"/>
    <property type="evidence" value="ECO:0007669"/>
    <property type="project" value="InterPro"/>
</dbReference>
<dbReference type="InterPro" id="IPR041228">
    <property type="entry name" value="Dynein_C"/>
</dbReference>